<dbReference type="PROSITE" id="PS51273">
    <property type="entry name" value="GATASE_TYPE_1"/>
    <property type="match status" value="1"/>
</dbReference>
<evidence type="ECO:0000313" key="3">
    <source>
        <dbReference type="EMBL" id="THV08947.1"/>
    </source>
</evidence>
<dbReference type="InterPro" id="IPR050472">
    <property type="entry name" value="Anth_synth/Amidotransfase"/>
</dbReference>
<dbReference type="PANTHER" id="PTHR43418">
    <property type="entry name" value="MULTIFUNCTIONAL TRYPTOPHAN BIOSYNTHESIS PROTEIN-RELATED"/>
    <property type="match status" value="1"/>
</dbReference>
<dbReference type="GO" id="GO:0005829">
    <property type="term" value="C:cytosol"/>
    <property type="evidence" value="ECO:0007669"/>
    <property type="project" value="TreeGrafter"/>
</dbReference>
<dbReference type="AlphaFoldDB" id="A0A4S8MZM9"/>
<dbReference type="InterPro" id="IPR006221">
    <property type="entry name" value="TrpG/PapA_dom"/>
</dbReference>
<evidence type="ECO:0000256" key="1">
    <source>
        <dbReference type="ARBA" id="ARBA00022962"/>
    </source>
</evidence>
<dbReference type="OrthoDB" id="9803598at2"/>
<dbReference type="InterPro" id="IPR029062">
    <property type="entry name" value="Class_I_gatase-like"/>
</dbReference>
<feature type="domain" description="Glutamine amidotransferase" evidence="2">
    <location>
        <begin position="6"/>
        <end position="177"/>
    </location>
</feature>
<dbReference type="EMBL" id="STGW01000020">
    <property type="protein sequence ID" value="THV08947.1"/>
    <property type="molecule type" value="Genomic_DNA"/>
</dbReference>
<dbReference type="Proteomes" id="UP000307087">
    <property type="component" value="Unassembled WGS sequence"/>
</dbReference>
<gene>
    <name evidence="3" type="ORF">E9934_18210</name>
</gene>
<sequence length="197" mass="20686">MTADVVVVDHHDSYTWNLVHLVAGVTGVLPTVVQWDEPVDLASYSHIVLSPGPGHPDEYRWEHFGQDRPVLGVCLGLQAMVVAFGGEVGRVGPAHGTIEQVTHDGRGVFAGLPATFDAVRYHSLAAVRLSDQLEATAWAGDGTLMGARHRSLPIEGVQFHPESVLSEHGARLVANFLGAAGPDGPGRPEAGVSGPAG</sequence>
<dbReference type="PANTHER" id="PTHR43418:SF4">
    <property type="entry name" value="MULTIFUNCTIONAL TRYPTOPHAN BIOSYNTHESIS PROTEIN"/>
    <property type="match status" value="1"/>
</dbReference>
<proteinExistence type="predicted"/>
<evidence type="ECO:0000259" key="2">
    <source>
        <dbReference type="Pfam" id="PF00117"/>
    </source>
</evidence>
<name>A0A4S8MZM9_9ACTN</name>
<dbReference type="PRINTS" id="PR00096">
    <property type="entry name" value="GATASE"/>
</dbReference>
<reference evidence="3 4" key="1">
    <citation type="journal article" date="2009" name="Int. J. Syst. Evol. Microbiol.">
        <title>Nocardioides caeni sp. nov., isolated from wastewater.</title>
        <authorList>
            <person name="Yoon J.H."/>
            <person name="Kang S.J."/>
            <person name="Park S."/>
            <person name="Kim W."/>
            <person name="Oh T.K."/>
        </authorList>
    </citation>
    <scope>NUCLEOTIDE SEQUENCE [LARGE SCALE GENOMIC DNA]</scope>
    <source>
        <strain evidence="3 4">DSM 23134</strain>
    </source>
</reference>
<comment type="caution">
    <text evidence="3">The sequence shown here is derived from an EMBL/GenBank/DDBJ whole genome shotgun (WGS) entry which is preliminary data.</text>
</comment>
<accession>A0A4S8MZM9</accession>
<dbReference type="GO" id="GO:0004049">
    <property type="term" value="F:anthranilate synthase activity"/>
    <property type="evidence" value="ECO:0007669"/>
    <property type="project" value="TreeGrafter"/>
</dbReference>
<evidence type="ECO:0000313" key="4">
    <source>
        <dbReference type="Proteomes" id="UP000307087"/>
    </source>
</evidence>
<organism evidence="3 4">
    <name type="scientific">Nocardioides caeni</name>
    <dbReference type="NCBI Taxonomy" id="574700"/>
    <lineage>
        <taxon>Bacteria</taxon>
        <taxon>Bacillati</taxon>
        <taxon>Actinomycetota</taxon>
        <taxon>Actinomycetes</taxon>
        <taxon>Propionibacteriales</taxon>
        <taxon>Nocardioidaceae</taxon>
        <taxon>Nocardioides</taxon>
    </lineage>
</organism>
<dbReference type="NCBIfam" id="TIGR00566">
    <property type="entry name" value="trpG_papA"/>
    <property type="match status" value="1"/>
</dbReference>
<dbReference type="SUPFAM" id="SSF52317">
    <property type="entry name" value="Class I glutamine amidotransferase-like"/>
    <property type="match status" value="1"/>
</dbReference>
<dbReference type="CDD" id="cd01743">
    <property type="entry name" value="GATase1_Anthranilate_Synthase"/>
    <property type="match status" value="1"/>
</dbReference>
<keyword evidence="1" id="KW-0315">Glutamine amidotransferase</keyword>
<dbReference type="PRINTS" id="PR00097">
    <property type="entry name" value="ANTSNTHASEII"/>
</dbReference>
<dbReference type="GO" id="GO:0000162">
    <property type="term" value="P:L-tryptophan biosynthetic process"/>
    <property type="evidence" value="ECO:0007669"/>
    <property type="project" value="TreeGrafter"/>
</dbReference>
<dbReference type="RefSeq" id="WP_136564333.1">
    <property type="nucleotide sequence ID" value="NZ_BAABLS010000006.1"/>
</dbReference>
<keyword evidence="4" id="KW-1185">Reference proteome</keyword>
<protein>
    <submittedName>
        <fullName evidence="3">Aminodeoxychorismate/anthranilate synthase component II</fullName>
    </submittedName>
</protein>
<dbReference type="InterPro" id="IPR017926">
    <property type="entry name" value="GATASE"/>
</dbReference>
<dbReference type="Gene3D" id="3.40.50.880">
    <property type="match status" value="1"/>
</dbReference>
<dbReference type="Pfam" id="PF00117">
    <property type="entry name" value="GATase"/>
    <property type="match status" value="1"/>
</dbReference>